<dbReference type="PANTHER" id="PTHR19136:SF81">
    <property type="entry name" value="MOLYBDENUM COFACTOR GUANYLYLTRANSFERASE"/>
    <property type="match status" value="1"/>
</dbReference>
<comment type="function">
    <text evidence="8">Transfers a GMP moiety from GTP to Mo-molybdopterin (Mo-MPT) cofactor (Moco or molybdenum cofactor) to form Mo-molybdopterin guanine dinucleotide (Mo-MGD) cofactor.</text>
</comment>
<feature type="binding site" evidence="8">
    <location>
        <position position="66"/>
    </location>
    <ligand>
        <name>GTP</name>
        <dbReference type="ChEBI" id="CHEBI:37565"/>
    </ligand>
</feature>
<keyword evidence="10" id="KW-0548">Nucleotidyltransferase</keyword>
<dbReference type="GO" id="GO:0006777">
    <property type="term" value="P:Mo-molybdopterin cofactor biosynthetic process"/>
    <property type="evidence" value="ECO:0007669"/>
    <property type="project" value="UniProtKB-KW"/>
</dbReference>
<dbReference type="Pfam" id="PF12804">
    <property type="entry name" value="NTP_transf_3"/>
    <property type="match status" value="1"/>
</dbReference>
<evidence type="ECO:0000313" key="10">
    <source>
        <dbReference type="EMBL" id="MDF9409483.1"/>
    </source>
</evidence>
<dbReference type="HAMAP" id="MF_00316">
    <property type="entry name" value="MobA"/>
    <property type="match status" value="1"/>
</dbReference>
<dbReference type="GO" id="GO:0046872">
    <property type="term" value="F:metal ion binding"/>
    <property type="evidence" value="ECO:0007669"/>
    <property type="project" value="UniProtKB-KW"/>
</dbReference>
<sequence>MIQATGVILAGGKSVRMGTDKAFLKVGPQGMLEHIAGEFKKVFAEVLISGGDPETGRNLGLRVINDLIEGKGPLCGVHAALHEAQHDKILVVACDMPFVTAKLACFMMRQVEGYDVAVPSHGIYLQPLFAAYSRSCLPVIEESLAANKYKIDGFFPRVRVNYVNMENYCSHIDIETLFFNINTPVDLHKAREMADKKITN</sequence>
<evidence type="ECO:0000256" key="2">
    <source>
        <dbReference type="ARBA" id="ARBA00022679"/>
    </source>
</evidence>
<keyword evidence="11" id="KW-1185">Reference proteome</keyword>
<evidence type="ECO:0000256" key="8">
    <source>
        <dbReference type="HAMAP-Rule" id="MF_00316"/>
    </source>
</evidence>
<feature type="binding site" evidence="8">
    <location>
        <position position="95"/>
    </location>
    <ligand>
        <name>Mg(2+)</name>
        <dbReference type="ChEBI" id="CHEBI:18420"/>
    </ligand>
</feature>
<keyword evidence="4 8" id="KW-0547">Nucleotide-binding</keyword>
<dbReference type="GO" id="GO:0005737">
    <property type="term" value="C:cytoplasm"/>
    <property type="evidence" value="ECO:0007669"/>
    <property type="project" value="UniProtKB-SubCell"/>
</dbReference>
<dbReference type="InterPro" id="IPR029044">
    <property type="entry name" value="Nucleotide-diphossugar_trans"/>
</dbReference>
<keyword evidence="5 8" id="KW-0460">Magnesium</keyword>
<evidence type="ECO:0000256" key="3">
    <source>
        <dbReference type="ARBA" id="ARBA00022723"/>
    </source>
</evidence>
<accession>A0A9X4H5A7</accession>
<keyword evidence="7 8" id="KW-0501">Molybdenum cofactor biosynthesis</keyword>
<dbReference type="PANTHER" id="PTHR19136">
    <property type="entry name" value="MOLYBDENUM COFACTOR GUANYLYLTRANSFERASE"/>
    <property type="match status" value="1"/>
</dbReference>
<dbReference type="InterPro" id="IPR025877">
    <property type="entry name" value="MobA-like_NTP_Trfase"/>
</dbReference>
<name>A0A9X4H5A7_9FIRM</name>
<comment type="catalytic activity">
    <reaction evidence="8">
        <text>Mo-molybdopterin + GTP + H(+) = Mo-molybdopterin guanine dinucleotide + diphosphate</text>
        <dbReference type="Rhea" id="RHEA:34243"/>
        <dbReference type="ChEBI" id="CHEBI:15378"/>
        <dbReference type="ChEBI" id="CHEBI:33019"/>
        <dbReference type="ChEBI" id="CHEBI:37565"/>
        <dbReference type="ChEBI" id="CHEBI:71302"/>
        <dbReference type="ChEBI" id="CHEBI:71310"/>
        <dbReference type="EC" id="2.7.7.77"/>
    </reaction>
</comment>
<dbReference type="EMBL" id="JAKOAV010000032">
    <property type="protein sequence ID" value="MDF9409483.1"/>
    <property type="molecule type" value="Genomic_DNA"/>
</dbReference>
<keyword evidence="1 8" id="KW-0963">Cytoplasm</keyword>
<evidence type="ECO:0000256" key="5">
    <source>
        <dbReference type="ARBA" id="ARBA00022842"/>
    </source>
</evidence>
<organism evidence="10 11">
    <name type="scientific">Pelotomaculum isophthalicicum JI</name>
    <dbReference type="NCBI Taxonomy" id="947010"/>
    <lineage>
        <taxon>Bacteria</taxon>
        <taxon>Bacillati</taxon>
        <taxon>Bacillota</taxon>
        <taxon>Clostridia</taxon>
        <taxon>Eubacteriales</taxon>
        <taxon>Desulfotomaculaceae</taxon>
        <taxon>Pelotomaculum</taxon>
    </lineage>
</organism>
<dbReference type="Proteomes" id="UP001154312">
    <property type="component" value="Unassembled WGS sequence"/>
</dbReference>
<dbReference type="GO" id="GO:0005525">
    <property type="term" value="F:GTP binding"/>
    <property type="evidence" value="ECO:0007669"/>
    <property type="project" value="UniProtKB-UniRule"/>
</dbReference>
<evidence type="ECO:0000256" key="7">
    <source>
        <dbReference type="ARBA" id="ARBA00023150"/>
    </source>
</evidence>
<keyword evidence="3 8" id="KW-0479">Metal-binding</keyword>
<dbReference type="AlphaFoldDB" id="A0A9X4H5A7"/>
<evidence type="ECO:0000256" key="1">
    <source>
        <dbReference type="ARBA" id="ARBA00022490"/>
    </source>
</evidence>
<protein>
    <recommendedName>
        <fullName evidence="8">Probable molybdenum cofactor guanylyltransferase</fullName>
        <shortName evidence="8">MoCo guanylyltransferase</shortName>
        <ecNumber evidence="8">2.7.7.77</ecNumber>
    </recommendedName>
    <alternativeName>
        <fullName evidence="8">GTP:molybdopterin guanylyltransferase</fullName>
    </alternativeName>
    <alternativeName>
        <fullName evidence="8">Mo-MPT guanylyltransferase</fullName>
    </alternativeName>
    <alternativeName>
        <fullName evidence="8">Molybdopterin guanylyltransferase</fullName>
    </alternativeName>
    <alternativeName>
        <fullName evidence="8">Molybdopterin-guanine dinucleotide synthase</fullName>
        <shortName evidence="8">MGD synthase</shortName>
    </alternativeName>
</protein>
<evidence type="ECO:0000313" key="11">
    <source>
        <dbReference type="Proteomes" id="UP001154312"/>
    </source>
</evidence>
<evidence type="ECO:0000259" key="9">
    <source>
        <dbReference type="Pfam" id="PF12804"/>
    </source>
</evidence>
<comment type="caution">
    <text evidence="10">The sequence shown here is derived from an EMBL/GenBank/DDBJ whole genome shotgun (WGS) entry which is preliminary data.</text>
</comment>
<gene>
    <name evidence="8" type="primary">mobA</name>
    <name evidence="10" type="ORF">L7E55_14150</name>
</gene>
<feature type="binding site" evidence="8">
    <location>
        <position position="21"/>
    </location>
    <ligand>
        <name>GTP</name>
        <dbReference type="ChEBI" id="CHEBI:37565"/>
    </ligand>
</feature>
<comment type="domain">
    <text evidence="8">The N-terminal domain determines nucleotide recognition and specific binding, while the C-terminal domain determines the specific binding to the target protein.</text>
</comment>
<dbReference type="InterPro" id="IPR013482">
    <property type="entry name" value="Molybde_CF_guanTrfase"/>
</dbReference>
<evidence type="ECO:0000256" key="4">
    <source>
        <dbReference type="ARBA" id="ARBA00022741"/>
    </source>
</evidence>
<dbReference type="EC" id="2.7.7.77" evidence="8"/>
<keyword evidence="6 8" id="KW-0342">GTP-binding</keyword>
<dbReference type="GO" id="GO:0061603">
    <property type="term" value="F:molybdenum cofactor guanylyltransferase activity"/>
    <property type="evidence" value="ECO:0007669"/>
    <property type="project" value="UniProtKB-EC"/>
</dbReference>
<proteinExistence type="inferred from homology"/>
<reference evidence="10" key="1">
    <citation type="submission" date="2022-02" db="EMBL/GenBank/DDBJ databases">
        <authorList>
            <person name="Leng L."/>
        </authorList>
    </citation>
    <scope>NUCLEOTIDE SEQUENCE</scope>
    <source>
        <strain evidence="10">JI</strain>
    </source>
</reference>
<comment type="cofactor">
    <cofactor evidence="8">
        <name>Mg(2+)</name>
        <dbReference type="ChEBI" id="CHEBI:18420"/>
    </cofactor>
</comment>
<dbReference type="Gene3D" id="3.90.550.10">
    <property type="entry name" value="Spore Coat Polysaccharide Biosynthesis Protein SpsA, Chain A"/>
    <property type="match status" value="1"/>
</dbReference>
<dbReference type="CDD" id="cd02503">
    <property type="entry name" value="MobA"/>
    <property type="match status" value="1"/>
</dbReference>
<feature type="binding site" evidence="8">
    <location>
        <begin position="9"/>
        <end position="11"/>
    </location>
    <ligand>
        <name>GTP</name>
        <dbReference type="ChEBI" id="CHEBI:37565"/>
    </ligand>
</feature>
<comment type="subcellular location">
    <subcellularLocation>
        <location evidence="8">Cytoplasm</location>
    </subcellularLocation>
</comment>
<feature type="domain" description="MobA-like NTP transferase" evidence="9">
    <location>
        <begin position="6"/>
        <end position="146"/>
    </location>
</feature>
<keyword evidence="2 8" id="KW-0808">Transferase</keyword>
<dbReference type="SUPFAM" id="SSF53448">
    <property type="entry name" value="Nucleotide-diphospho-sugar transferases"/>
    <property type="match status" value="1"/>
</dbReference>
<feature type="binding site" evidence="8">
    <location>
        <position position="95"/>
    </location>
    <ligand>
        <name>GTP</name>
        <dbReference type="ChEBI" id="CHEBI:37565"/>
    </ligand>
</feature>
<evidence type="ECO:0000256" key="6">
    <source>
        <dbReference type="ARBA" id="ARBA00023134"/>
    </source>
</evidence>
<comment type="similarity">
    <text evidence="8">Belongs to the MobA family.</text>
</comment>
<dbReference type="RefSeq" id="WP_277444952.1">
    <property type="nucleotide sequence ID" value="NZ_JAKOAV010000032.1"/>
</dbReference>
<comment type="caution">
    <text evidence="8">Lacks conserved residue(s) required for the propagation of feature annotation.</text>
</comment>